<dbReference type="InterPro" id="IPR001199">
    <property type="entry name" value="Cyt_B5-like_heme/steroid-bd"/>
</dbReference>
<dbReference type="Gene3D" id="3.10.120.10">
    <property type="entry name" value="Cytochrome b5-like heme/steroid binding domain"/>
    <property type="match status" value="1"/>
</dbReference>
<reference evidence="6 7" key="1">
    <citation type="submission" date="2019-09" db="EMBL/GenBank/DDBJ databases">
        <title>Bird 10,000 Genomes (B10K) Project - Family phase.</title>
        <authorList>
            <person name="Zhang G."/>
        </authorList>
    </citation>
    <scope>NUCLEOTIDE SEQUENCE [LARGE SCALE GENOMIC DNA]</scope>
    <source>
        <strain evidence="6">B10K-MSB-04</strain>
    </source>
</reference>
<dbReference type="SUPFAM" id="SSF55856">
    <property type="entry name" value="Cytochrome b5-like heme/steroid binding domain"/>
    <property type="match status" value="1"/>
</dbReference>
<evidence type="ECO:0000256" key="4">
    <source>
        <dbReference type="ARBA" id="ARBA00042241"/>
    </source>
</evidence>
<dbReference type="GO" id="GO:0012505">
    <property type="term" value="C:endomembrane system"/>
    <property type="evidence" value="ECO:0007669"/>
    <property type="project" value="TreeGrafter"/>
</dbReference>
<evidence type="ECO:0000256" key="2">
    <source>
        <dbReference type="ARBA" id="ARBA00038357"/>
    </source>
</evidence>
<organism evidence="6 7">
    <name type="scientific">Nothoprocta pentlandii</name>
    <dbReference type="NCBI Taxonomy" id="2585814"/>
    <lineage>
        <taxon>Eukaryota</taxon>
        <taxon>Metazoa</taxon>
        <taxon>Chordata</taxon>
        <taxon>Craniata</taxon>
        <taxon>Vertebrata</taxon>
        <taxon>Euteleostomi</taxon>
        <taxon>Archelosauria</taxon>
        <taxon>Archosauria</taxon>
        <taxon>Dinosauria</taxon>
        <taxon>Saurischia</taxon>
        <taxon>Theropoda</taxon>
        <taxon>Coelurosauria</taxon>
        <taxon>Aves</taxon>
        <taxon>Palaeognathae</taxon>
        <taxon>Tinamiformes</taxon>
        <taxon>Tinamidae</taxon>
        <taxon>Nothoprocta</taxon>
    </lineage>
</organism>
<evidence type="ECO:0000256" key="3">
    <source>
        <dbReference type="ARBA" id="ARBA00039568"/>
    </source>
</evidence>
<feature type="non-terminal residue" evidence="6">
    <location>
        <position position="1"/>
    </location>
</feature>
<name>A0A7K6ZQH3_9AVES</name>
<evidence type="ECO:0000313" key="6">
    <source>
        <dbReference type="EMBL" id="NWX85988.1"/>
    </source>
</evidence>
<evidence type="ECO:0000259" key="5">
    <source>
        <dbReference type="SMART" id="SM01117"/>
    </source>
</evidence>
<feature type="non-terminal residue" evidence="6">
    <location>
        <position position="228"/>
    </location>
</feature>
<dbReference type="SMART" id="SM01117">
    <property type="entry name" value="Cyt-b5"/>
    <property type="match status" value="1"/>
</dbReference>
<dbReference type="InterPro" id="IPR050577">
    <property type="entry name" value="MAPR/NEUFC/NENF-like"/>
</dbReference>
<dbReference type="Proteomes" id="UP000538817">
    <property type="component" value="Unassembled WGS sequence"/>
</dbReference>
<comment type="function">
    <text evidence="1">Heme-binding protein which promotes neuronal but not astrocyte differentiation.</text>
</comment>
<dbReference type="InterPro" id="IPR036400">
    <property type="entry name" value="Cyt_B5-like_heme/steroid_sf"/>
</dbReference>
<dbReference type="PANTHER" id="PTHR10281:SF4">
    <property type="entry name" value="NEUFERRICIN"/>
    <property type="match status" value="1"/>
</dbReference>
<feature type="domain" description="Cytochrome b5 heme-binding" evidence="5">
    <location>
        <begin position="3"/>
        <end position="99"/>
    </location>
</feature>
<protein>
    <recommendedName>
        <fullName evidence="3">Neuferricin</fullName>
    </recommendedName>
    <alternativeName>
        <fullName evidence="4">Cytochrome b5 domain-containing protein 2</fullName>
    </alternativeName>
</protein>
<gene>
    <name evidence="6" type="primary">Cyb5d2</name>
    <name evidence="6" type="ORF">NOTPEN_R07785</name>
</gene>
<proteinExistence type="inferred from homology"/>
<dbReference type="GO" id="GO:0016020">
    <property type="term" value="C:membrane"/>
    <property type="evidence" value="ECO:0007669"/>
    <property type="project" value="TreeGrafter"/>
</dbReference>
<dbReference type="EMBL" id="VZSG01000191">
    <property type="protein sequence ID" value="NWX85988.1"/>
    <property type="molecule type" value="Genomic_DNA"/>
</dbReference>
<keyword evidence="7" id="KW-1185">Reference proteome</keyword>
<dbReference type="PANTHER" id="PTHR10281">
    <property type="entry name" value="MEMBRANE-ASSOCIATED PROGESTERONE RECEPTOR COMPONENT-RELATED"/>
    <property type="match status" value="1"/>
</dbReference>
<comment type="caution">
    <text evidence="6">The sequence shown here is derived from an EMBL/GenBank/DDBJ whole genome shotgun (WGS) entry which is preliminary data.</text>
</comment>
<dbReference type="AlphaFoldDB" id="A0A7K6ZQH3"/>
<evidence type="ECO:0000313" key="7">
    <source>
        <dbReference type="Proteomes" id="UP000538817"/>
    </source>
</evidence>
<dbReference type="Pfam" id="PF00173">
    <property type="entry name" value="Cyt-b5"/>
    <property type="match status" value="1"/>
</dbReference>
<evidence type="ECO:0000256" key="1">
    <source>
        <dbReference type="ARBA" id="ARBA00037690"/>
    </source>
</evidence>
<sequence>RLLRAAELARYRGAPGEPGLYVALLGRVFDVQRGRRHYGPGGAYSGLSGRDATRAFATGDFSPAGLVDDVSGLPPLQTLALRRWLSFYRSNYEPVGKLVGRYYDENGAPTEALRQAEAAIEEGLRLKAESDQRKQQFPPCNSEWSSATGSRFWCSKQSGGVSRDWVGVPRKLYTPGSRGSRCVCVRATGPPSGELDAPEHQDRGDLDDPHLEEYEGCHPRAEWCVLKV</sequence>
<accession>A0A7K6ZQH3</accession>
<comment type="similarity">
    <text evidence="2">Belongs to the cytochrome b5 family. MAPR subfamily.</text>
</comment>